<protein>
    <submittedName>
        <fullName evidence="9">Sugar ABC transporter permease</fullName>
    </submittedName>
</protein>
<evidence type="ECO:0000259" key="8">
    <source>
        <dbReference type="PROSITE" id="PS50928"/>
    </source>
</evidence>
<evidence type="ECO:0000256" key="4">
    <source>
        <dbReference type="ARBA" id="ARBA00022692"/>
    </source>
</evidence>
<dbReference type="PANTHER" id="PTHR43005">
    <property type="entry name" value="BLR7065 PROTEIN"/>
    <property type="match status" value="1"/>
</dbReference>
<feature type="transmembrane region" description="Helical" evidence="7">
    <location>
        <begin position="236"/>
        <end position="252"/>
    </location>
</feature>
<keyword evidence="2 7" id="KW-0813">Transport</keyword>
<dbReference type="KEGG" id="sxn:IAG42_00270"/>
<feature type="transmembrane region" description="Helical" evidence="7">
    <location>
        <begin position="131"/>
        <end position="151"/>
    </location>
</feature>
<evidence type="ECO:0000256" key="3">
    <source>
        <dbReference type="ARBA" id="ARBA00022475"/>
    </source>
</evidence>
<dbReference type="InterPro" id="IPR035906">
    <property type="entry name" value="MetI-like_sf"/>
</dbReference>
<keyword evidence="6 7" id="KW-0472">Membrane</keyword>
<gene>
    <name evidence="9" type="ORF">IAG42_00270</name>
</gene>
<dbReference type="Pfam" id="PF00528">
    <property type="entry name" value="BPD_transp_1"/>
    <property type="match status" value="1"/>
</dbReference>
<keyword evidence="10" id="KW-1185">Reference proteome</keyword>
<dbReference type="Proteomes" id="UP000516428">
    <property type="component" value="Chromosome"/>
</dbReference>
<proteinExistence type="inferred from homology"/>
<keyword evidence="3" id="KW-1003">Cell membrane</keyword>
<feature type="domain" description="ABC transmembrane type-1" evidence="8">
    <location>
        <begin position="94"/>
        <end position="308"/>
    </location>
</feature>
<name>A0A7H1B0E2_9ACTN</name>
<dbReference type="GO" id="GO:0055085">
    <property type="term" value="P:transmembrane transport"/>
    <property type="evidence" value="ECO:0007669"/>
    <property type="project" value="InterPro"/>
</dbReference>
<feature type="transmembrane region" description="Helical" evidence="7">
    <location>
        <begin position="93"/>
        <end position="119"/>
    </location>
</feature>
<evidence type="ECO:0000256" key="6">
    <source>
        <dbReference type="ARBA" id="ARBA00023136"/>
    </source>
</evidence>
<evidence type="ECO:0000256" key="7">
    <source>
        <dbReference type="RuleBase" id="RU363032"/>
    </source>
</evidence>
<dbReference type="SUPFAM" id="SSF161098">
    <property type="entry name" value="MetI-like"/>
    <property type="match status" value="1"/>
</dbReference>
<keyword evidence="4 7" id="KW-0812">Transmembrane</keyword>
<organism evidence="9 10">
    <name type="scientific">Streptomyces xanthii</name>
    <dbReference type="NCBI Taxonomy" id="2768069"/>
    <lineage>
        <taxon>Bacteria</taxon>
        <taxon>Bacillati</taxon>
        <taxon>Actinomycetota</taxon>
        <taxon>Actinomycetes</taxon>
        <taxon>Kitasatosporales</taxon>
        <taxon>Streptomycetaceae</taxon>
        <taxon>Streptomyces</taxon>
    </lineage>
</organism>
<dbReference type="Gene3D" id="1.10.3720.10">
    <property type="entry name" value="MetI-like"/>
    <property type="match status" value="1"/>
</dbReference>
<comment type="similarity">
    <text evidence="7">Belongs to the binding-protein-dependent transport system permease family.</text>
</comment>
<dbReference type="RefSeq" id="WP_188334952.1">
    <property type="nucleotide sequence ID" value="NZ_CP061281.1"/>
</dbReference>
<evidence type="ECO:0000256" key="2">
    <source>
        <dbReference type="ARBA" id="ARBA00022448"/>
    </source>
</evidence>
<sequence length="318" mass="34646">MRSARLRAPDTEGRLRVQPAAAVRARRRDTVVRAAFLTPAAVYLLLFLGRPLVDNIEASLRESTATTLLRGRAPFTGPDNHVRLLASDEFWRAAAITGLYTAGSLVAQFTAGLALALFFHRRFPLGRLVRSLMLLPWLMPLVATGTAWRWMLDADDGVVNEALRALHLVTSDVPWLTGTQEALWSVVLVNTWVGIPFNTALLYTGLQAIPPQTDEAAQLDGAGPVRRFRFITWPQLRPTAAVVLVLGVIYTLRAPDVVLALTGGGPAGATQTLAVLAFEQAYTQYEFGRAAATGNVLVLVSLVLALIHLSALRRARRL</sequence>
<dbReference type="EMBL" id="CP061281">
    <property type="protein sequence ID" value="QNS02197.1"/>
    <property type="molecule type" value="Genomic_DNA"/>
</dbReference>
<keyword evidence="5 7" id="KW-1133">Transmembrane helix</keyword>
<dbReference type="PANTHER" id="PTHR43005:SF1">
    <property type="entry name" value="SPERMIDINE_PUTRESCINE TRANSPORT SYSTEM PERMEASE PROTEIN"/>
    <property type="match status" value="1"/>
</dbReference>
<evidence type="ECO:0000256" key="1">
    <source>
        <dbReference type="ARBA" id="ARBA00004651"/>
    </source>
</evidence>
<dbReference type="InterPro" id="IPR000515">
    <property type="entry name" value="MetI-like"/>
</dbReference>
<dbReference type="CDD" id="cd06261">
    <property type="entry name" value="TM_PBP2"/>
    <property type="match status" value="1"/>
</dbReference>
<evidence type="ECO:0000256" key="5">
    <source>
        <dbReference type="ARBA" id="ARBA00022989"/>
    </source>
</evidence>
<feature type="transmembrane region" description="Helical" evidence="7">
    <location>
        <begin position="34"/>
        <end position="53"/>
    </location>
</feature>
<accession>A0A7H1B0E2</accession>
<dbReference type="GO" id="GO:0005886">
    <property type="term" value="C:plasma membrane"/>
    <property type="evidence" value="ECO:0007669"/>
    <property type="project" value="UniProtKB-SubCell"/>
</dbReference>
<dbReference type="AlphaFoldDB" id="A0A7H1B0E2"/>
<evidence type="ECO:0000313" key="10">
    <source>
        <dbReference type="Proteomes" id="UP000516428"/>
    </source>
</evidence>
<feature type="transmembrane region" description="Helical" evidence="7">
    <location>
        <begin position="292"/>
        <end position="312"/>
    </location>
</feature>
<comment type="subcellular location">
    <subcellularLocation>
        <location evidence="1 7">Cell membrane</location>
        <topology evidence="1 7">Multi-pass membrane protein</topology>
    </subcellularLocation>
</comment>
<reference evidence="9 10" key="1">
    <citation type="submission" date="2020-09" db="EMBL/GenBank/DDBJ databases">
        <title>A novel species.</title>
        <authorList>
            <person name="Gao J."/>
        </authorList>
    </citation>
    <scope>NUCLEOTIDE SEQUENCE [LARGE SCALE GENOMIC DNA]</scope>
    <source>
        <strain evidence="9 10">CRXT-Y-14</strain>
    </source>
</reference>
<dbReference type="PROSITE" id="PS50928">
    <property type="entry name" value="ABC_TM1"/>
    <property type="match status" value="1"/>
</dbReference>
<evidence type="ECO:0000313" key="9">
    <source>
        <dbReference type="EMBL" id="QNS02197.1"/>
    </source>
</evidence>